<protein>
    <submittedName>
        <fullName evidence="2">Uncharacterized protein</fullName>
    </submittedName>
</protein>
<gene>
    <name evidence="2" type="ORF">B7725_04495</name>
</gene>
<sequence length="114" mass="12875">MAAPLPEANASQPLNDLSPNQTRSQPLLNSIIYEAKKSIYKYNDVEIARWSGALTKRQRQALNLRVSKKRGPMVVRGLYSSKLRAVPHPYQKLVPLNALLPVALHYPLDIYILL</sequence>
<name>A0A1X1GLT4_STROR</name>
<comment type="caution">
    <text evidence="2">The sequence shown here is derived from an EMBL/GenBank/DDBJ whole genome shotgun (WGS) entry which is preliminary data.</text>
</comment>
<organism evidence="2 3">
    <name type="scientific">Streptococcus oralis subsp. tigurinus</name>
    <dbReference type="NCBI Taxonomy" id="1077464"/>
    <lineage>
        <taxon>Bacteria</taxon>
        <taxon>Bacillati</taxon>
        <taxon>Bacillota</taxon>
        <taxon>Bacilli</taxon>
        <taxon>Lactobacillales</taxon>
        <taxon>Streptococcaceae</taxon>
        <taxon>Streptococcus</taxon>
    </lineage>
</organism>
<dbReference type="AlphaFoldDB" id="A0A1X1GLT4"/>
<dbReference type="Proteomes" id="UP000193030">
    <property type="component" value="Unassembled WGS sequence"/>
</dbReference>
<evidence type="ECO:0000313" key="2">
    <source>
        <dbReference type="EMBL" id="ORO47811.1"/>
    </source>
</evidence>
<evidence type="ECO:0000256" key="1">
    <source>
        <dbReference type="SAM" id="MobiDB-lite"/>
    </source>
</evidence>
<accession>A0A1X1GLT4</accession>
<dbReference type="EMBL" id="NCUG01000017">
    <property type="protein sequence ID" value="ORO47811.1"/>
    <property type="molecule type" value="Genomic_DNA"/>
</dbReference>
<reference evidence="2 3" key="1">
    <citation type="journal article" date="2016" name="Eur. J. Clin. Microbiol. Infect. Dis.">
        <title>Whole genome sequencing as a tool for phylogenetic analysis of clinical strains of Mitis group streptococci.</title>
        <authorList>
            <person name="Rasmussen L.H."/>
            <person name="Dargis R."/>
            <person name="Hojholt K."/>
            <person name="Christensen J.J."/>
            <person name="Skovgaard O."/>
            <person name="Justesen U.S."/>
            <person name="Rosenvinge F.S."/>
            <person name="Moser C."/>
            <person name="Lukjancenko O."/>
            <person name="Rasmussen S."/>
            <person name="Nielsen X.C."/>
        </authorList>
    </citation>
    <scope>NUCLEOTIDE SEQUENCE [LARGE SCALE GENOMIC DNA]</scope>
    <source>
        <strain evidence="2 3">OD_314165_09</strain>
    </source>
</reference>
<feature type="region of interest" description="Disordered" evidence="1">
    <location>
        <begin position="1"/>
        <end position="23"/>
    </location>
</feature>
<feature type="compositionally biased region" description="Polar residues" evidence="1">
    <location>
        <begin position="9"/>
        <end position="23"/>
    </location>
</feature>
<evidence type="ECO:0000313" key="3">
    <source>
        <dbReference type="Proteomes" id="UP000193030"/>
    </source>
</evidence>
<proteinExistence type="predicted"/>